<keyword evidence="1" id="KW-0812">Transmembrane</keyword>
<reference evidence="3" key="1">
    <citation type="submission" date="2016-10" db="EMBL/GenBank/DDBJ databases">
        <authorList>
            <person name="Varghese N."/>
            <person name="Submissions S."/>
        </authorList>
    </citation>
    <scope>NUCLEOTIDE SEQUENCE [LARGE SCALE GENOMIC DNA]</scope>
    <source>
        <strain evidence="3">DSM 11005</strain>
    </source>
</reference>
<evidence type="ECO:0000313" key="2">
    <source>
        <dbReference type="EMBL" id="SDC00854.1"/>
    </source>
</evidence>
<dbReference type="Proteomes" id="UP000198943">
    <property type="component" value="Unassembled WGS sequence"/>
</dbReference>
<protein>
    <recommendedName>
        <fullName evidence="4">Pilus assembly protein Flp/PilA</fullName>
    </recommendedName>
</protein>
<gene>
    <name evidence="2" type="ORF">SAMN04487864_101412</name>
</gene>
<accession>A0A1G6I2Z6</accession>
<name>A0A1G6I2Z6_9FIRM</name>
<feature type="transmembrane region" description="Helical" evidence="1">
    <location>
        <begin position="16"/>
        <end position="33"/>
    </location>
</feature>
<evidence type="ECO:0000313" key="3">
    <source>
        <dbReference type="Proteomes" id="UP000198943"/>
    </source>
</evidence>
<keyword evidence="3" id="KW-1185">Reference proteome</keyword>
<evidence type="ECO:0000256" key="1">
    <source>
        <dbReference type="SAM" id="Phobius"/>
    </source>
</evidence>
<proteinExistence type="predicted"/>
<dbReference type="AlphaFoldDB" id="A0A1G6I2Z6"/>
<keyword evidence="1" id="KW-0472">Membrane</keyword>
<organism evidence="2 3">
    <name type="scientific">Succiniclasticum ruminis</name>
    <dbReference type="NCBI Taxonomy" id="40841"/>
    <lineage>
        <taxon>Bacteria</taxon>
        <taxon>Bacillati</taxon>
        <taxon>Bacillota</taxon>
        <taxon>Negativicutes</taxon>
        <taxon>Acidaminococcales</taxon>
        <taxon>Acidaminococcaceae</taxon>
        <taxon>Succiniclasticum</taxon>
    </lineage>
</organism>
<keyword evidence="1" id="KW-1133">Transmembrane helix</keyword>
<evidence type="ECO:0008006" key="4">
    <source>
        <dbReference type="Google" id="ProtNLM"/>
    </source>
</evidence>
<dbReference type="EMBL" id="FMYW01000001">
    <property type="protein sequence ID" value="SDC00854.1"/>
    <property type="molecule type" value="Genomic_DNA"/>
</dbReference>
<sequence length="45" mass="4747">MLKTLSKIKNNKGQGIVEYALLLAFVVGIALMLNGADLGNAIKCV</sequence>
<dbReference type="RefSeq" id="WP_176760359.1">
    <property type="nucleotide sequence ID" value="NZ_FMYW01000001.1"/>
</dbReference>